<dbReference type="CDD" id="cd00044">
    <property type="entry name" value="CysPc"/>
    <property type="match status" value="1"/>
</dbReference>
<dbReference type="SUPFAM" id="SSF49758">
    <property type="entry name" value="Calpain large subunit, middle domain (domain III)"/>
    <property type="match status" value="2"/>
</dbReference>
<dbReference type="InterPro" id="IPR036181">
    <property type="entry name" value="MIT_dom_sf"/>
</dbReference>
<dbReference type="InterPro" id="IPR038765">
    <property type="entry name" value="Papain-like_cys_pep_sf"/>
</dbReference>
<evidence type="ECO:0000256" key="6">
    <source>
        <dbReference type="PROSITE-ProRule" id="PRU00239"/>
    </source>
</evidence>
<dbReference type="Gene3D" id="2.60.120.380">
    <property type="match status" value="2"/>
</dbReference>
<dbReference type="Proteomes" id="UP001154329">
    <property type="component" value="Chromosome 4"/>
</dbReference>
<dbReference type="SMART" id="SM00720">
    <property type="entry name" value="calpain_III"/>
    <property type="match status" value="1"/>
</dbReference>
<protein>
    <recommendedName>
        <fullName evidence="7">Calpain catalytic domain-containing protein</fullName>
    </recommendedName>
</protein>
<dbReference type="GO" id="GO:0006508">
    <property type="term" value="P:proteolysis"/>
    <property type="evidence" value="ECO:0007669"/>
    <property type="project" value="UniProtKB-KW"/>
</dbReference>
<dbReference type="OrthoDB" id="167576at2759"/>
<organism evidence="8 9">
    <name type="scientific">Aphis gossypii</name>
    <name type="common">Cotton aphid</name>
    <dbReference type="NCBI Taxonomy" id="80765"/>
    <lineage>
        <taxon>Eukaryota</taxon>
        <taxon>Metazoa</taxon>
        <taxon>Ecdysozoa</taxon>
        <taxon>Arthropoda</taxon>
        <taxon>Hexapoda</taxon>
        <taxon>Insecta</taxon>
        <taxon>Pterygota</taxon>
        <taxon>Neoptera</taxon>
        <taxon>Paraneoptera</taxon>
        <taxon>Hemiptera</taxon>
        <taxon>Sternorrhyncha</taxon>
        <taxon>Aphidomorpha</taxon>
        <taxon>Aphidoidea</taxon>
        <taxon>Aphididae</taxon>
        <taxon>Aphidini</taxon>
        <taxon>Aphis</taxon>
        <taxon>Aphis</taxon>
    </lineage>
</organism>
<keyword evidence="2 6" id="KW-0645">Protease</keyword>
<gene>
    <name evidence="8" type="ORF">APHIGO_LOCUS11626</name>
</gene>
<evidence type="ECO:0000256" key="1">
    <source>
        <dbReference type="ARBA" id="ARBA00007623"/>
    </source>
</evidence>
<dbReference type="InterPro" id="IPR036213">
    <property type="entry name" value="Calpain_III_sf"/>
</dbReference>
<keyword evidence="4 6" id="KW-0788">Thiol protease</keyword>
<evidence type="ECO:0000256" key="3">
    <source>
        <dbReference type="ARBA" id="ARBA00022801"/>
    </source>
</evidence>
<dbReference type="Pfam" id="PF01067">
    <property type="entry name" value="Calpain_III"/>
    <property type="match status" value="1"/>
</dbReference>
<sequence>MEYAEEAIVVSNKAVDCDCKGQMQAAVYYYKEAATLLELAWKIRKDDPLANEWCQKSHDYINRAEALEYQIQNEAANNMESINQDKVRLKQCKYLLKQALDIDESGKEDLAIDTYTQAIELSLKVKKEISDDEMIRNLTTLIERALDRAEKLKQSKESNSCNSSNNTAIFHKKIIQNRTSKVLEKSKSDLYTEAEKQVLLFTSKINNKEYVPFMDVDLLERFQLSIPFTDSDGLLTLSMDQKKKFVQWIRPDQLCSDPKMVVGDSIDFYSIKQTIVTDCSFVASLAVCAVFEKTFKQRLITSIIYPQKHNGQPVYNPFGKYMIKFHLNGIQRKVIIDDLLPVGQYNSLLCSHSSNKNEFWVSLIEKAYLKVMGGYDFPGSSSNIDLHALTGWIPERCAIRLDDKTFNADVLFETLYTRLCKGDVLITVATPPMSAEEERRTGLVSSHAYAVLAVQKVNELKLLKLKNPWAHVRWKGRYSELDEKSWTPQLKKTLDYDPTSAASFDNGIFWIDYKSVIHHFDVFCMNWNPAIFPYTSCIHKTWNTGTGPISDLYNISENPQFYLDIGNINSGAVWILLTRHITELQDFKENREYITVIVYKNNGKRVHYPNDPEPYISGTRINSPHYLSKIVINDKTPSKYTLVISQYEKMNTINYTLRAYATCPFTMKELSNSYNPKFKTTVNGEWKGIRAGGCQNHSTYNDNPKFKLTVDGLSDTEALQIELKAPKQYQIGIEISCVGLNNVNATAKFKSKSSGSYRSGYVILELADIQPGTYEIIPSTYLPAKEGPFILTVNASCSVSINQIR</sequence>
<dbReference type="AlphaFoldDB" id="A0A9P0JJV4"/>
<dbReference type="PRINTS" id="PR00704">
    <property type="entry name" value="CALPAIN"/>
</dbReference>
<dbReference type="Gene3D" id="1.20.58.80">
    <property type="entry name" value="Phosphotransferase system, lactose/cellobiose-type IIA subunit"/>
    <property type="match status" value="2"/>
</dbReference>
<dbReference type="SMART" id="SM00745">
    <property type="entry name" value="MIT"/>
    <property type="match status" value="2"/>
</dbReference>
<feature type="active site" evidence="5 6">
    <location>
        <position position="447"/>
    </location>
</feature>
<evidence type="ECO:0000256" key="2">
    <source>
        <dbReference type="ARBA" id="ARBA00022670"/>
    </source>
</evidence>
<evidence type="ECO:0000313" key="9">
    <source>
        <dbReference type="Proteomes" id="UP001154329"/>
    </source>
</evidence>
<evidence type="ECO:0000256" key="5">
    <source>
        <dbReference type="PIRSR" id="PIRSR622684-1"/>
    </source>
</evidence>
<evidence type="ECO:0000256" key="4">
    <source>
        <dbReference type="ARBA" id="ARBA00022807"/>
    </source>
</evidence>
<reference evidence="8" key="1">
    <citation type="submission" date="2022-02" db="EMBL/GenBank/DDBJ databases">
        <authorList>
            <person name="King R."/>
        </authorList>
    </citation>
    <scope>NUCLEOTIDE SEQUENCE</scope>
</reference>
<dbReference type="Pfam" id="PF00648">
    <property type="entry name" value="Peptidase_C2"/>
    <property type="match status" value="1"/>
</dbReference>
<feature type="domain" description="Calpain catalytic" evidence="7">
    <location>
        <begin position="225"/>
        <end position="529"/>
    </location>
</feature>
<evidence type="ECO:0000259" key="7">
    <source>
        <dbReference type="PROSITE" id="PS50203"/>
    </source>
</evidence>
<dbReference type="Gene3D" id="3.90.70.10">
    <property type="entry name" value="Cysteine proteinases"/>
    <property type="match status" value="1"/>
</dbReference>
<dbReference type="PANTHER" id="PTHR46143:SF1">
    <property type="entry name" value="CALPAIN-7"/>
    <property type="match status" value="1"/>
</dbReference>
<dbReference type="InterPro" id="IPR051297">
    <property type="entry name" value="PalB/RIM13"/>
</dbReference>
<dbReference type="InterPro" id="IPR022682">
    <property type="entry name" value="Calpain_domain_III"/>
</dbReference>
<dbReference type="InterPro" id="IPR022683">
    <property type="entry name" value="Calpain_III"/>
</dbReference>
<keyword evidence="3 6" id="KW-0378">Hydrolase</keyword>
<dbReference type="InterPro" id="IPR001300">
    <property type="entry name" value="Peptidase_C2_calpain_cat"/>
</dbReference>
<dbReference type="SUPFAM" id="SSF54001">
    <property type="entry name" value="Cysteine proteinases"/>
    <property type="match status" value="1"/>
</dbReference>
<dbReference type="PANTHER" id="PTHR46143">
    <property type="entry name" value="CALPAIN-7"/>
    <property type="match status" value="1"/>
</dbReference>
<dbReference type="PROSITE" id="PS50203">
    <property type="entry name" value="CALPAIN_CAT"/>
    <property type="match status" value="1"/>
</dbReference>
<dbReference type="InterPro" id="IPR022684">
    <property type="entry name" value="Calpain_cysteine_protease"/>
</dbReference>
<keyword evidence="9" id="KW-1185">Reference proteome</keyword>
<dbReference type="GO" id="GO:0004198">
    <property type="term" value="F:calcium-dependent cysteine-type endopeptidase activity"/>
    <property type="evidence" value="ECO:0007669"/>
    <property type="project" value="InterPro"/>
</dbReference>
<dbReference type="EMBL" id="OU899037">
    <property type="protein sequence ID" value="CAH1738241.1"/>
    <property type="molecule type" value="Genomic_DNA"/>
</dbReference>
<proteinExistence type="inferred from homology"/>
<dbReference type="SUPFAM" id="SSF116846">
    <property type="entry name" value="MIT domain"/>
    <property type="match status" value="2"/>
</dbReference>
<comment type="similarity">
    <text evidence="1">Belongs to the peptidase C2 family.</text>
</comment>
<accession>A0A9P0JJV4</accession>
<dbReference type="SMART" id="SM00230">
    <property type="entry name" value="CysPc"/>
    <property type="match status" value="1"/>
</dbReference>
<dbReference type="InterPro" id="IPR007330">
    <property type="entry name" value="MIT_dom"/>
</dbReference>
<evidence type="ECO:0000313" key="8">
    <source>
        <dbReference type="EMBL" id="CAH1738241.1"/>
    </source>
</evidence>
<reference evidence="8" key="2">
    <citation type="submission" date="2022-10" db="EMBL/GenBank/DDBJ databases">
        <authorList>
            <consortium name="ENA_rothamsted_submissions"/>
            <consortium name="culmorum"/>
            <person name="King R."/>
        </authorList>
    </citation>
    <scope>NUCLEOTIDE SEQUENCE</scope>
</reference>
<dbReference type="Pfam" id="PF04212">
    <property type="entry name" value="MIT"/>
    <property type="match status" value="1"/>
</dbReference>
<feature type="active site" evidence="5 6">
    <location>
        <position position="279"/>
    </location>
</feature>
<name>A0A9P0JJV4_APHGO</name>
<feature type="active site" evidence="5 6">
    <location>
        <position position="467"/>
    </location>
</feature>